<dbReference type="eggNOG" id="KOG0679">
    <property type="taxonomic scope" value="Eukaryota"/>
</dbReference>
<evidence type="ECO:0000313" key="2">
    <source>
        <dbReference type="EMBL" id="KFM25122.1"/>
    </source>
</evidence>
<dbReference type="CDD" id="cd13395">
    <property type="entry name" value="ASKHA_NBD_Arp4_ACTL6-like"/>
    <property type="match status" value="1"/>
</dbReference>
<dbReference type="Pfam" id="PF00022">
    <property type="entry name" value="Actin"/>
    <property type="match status" value="1"/>
</dbReference>
<dbReference type="EMBL" id="KL662111">
    <property type="protein sequence ID" value="KFM25122.1"/>
    <property type="molecule type" value="Genomic_DNA"/>
</dbReference>
<dbReference type="OrthoDB" id="5132116at2759"/>
<gene>
    <name evidence="2" type="ORF">F751_2001</name>
</gene>
<organism evidence="2 3">
    <name type="scientific">Auxenochlorella protothecoides</name>
    <name type="common">Green microalga</name>
    <name type="synonym">Chlorella protothecoides</name>
    <dbReference type="NCBI Taxonomy" id="3075"/>
    <lineage>
        <taxon>Eukaryota</taxon>
        <taxon>Viridiplantae</taxon>
        <taxon>Chlorophyta</taxon>
        <taxon>core chlorophytes</taxon>
        <taxon>Trebouxiophyceae</taxon>
        <taxon>Chlorellales</taxon>
        <taxon>Chlorellaceae</taxon>
        <taxon>Auxenochlorella</taxon>
    </lineage>
</organism>
<dbReference type="RefSeq" id="XP_011398010.1">
    <property type="nucleotide sequence ID" value="XM_011399708.1"/>
</dbReference>
<dbReference type="Gene3D" id="3.30.420.40">
    <property type="match status" value="4"/>
</dbReference>
<dbReference type="Proteomes" id="UP000028924">
    <property type="component" value="Unassembled WGS sequence"/>
</dbReference>
<dbReference type="FunFam" id="3.30.420.40:FF:000058">
    <property type="entry name" value="Putative actin-related protein 5"/>
    <property type="match status" value="1"/>
</dbReference>
<reference evidence="2 3" key="1">
    <citation type="journal article" date="2014" name="BMC Genomics">
        <title>Oil accumulation mechanisms of the oleaginous microalga Chlorella protothecoides revealed through its genome, transcriptomes, and proteomes.</title>
        <authorList>
            <person name="Gao C."/>
            <person name="Wang Y."/>
            <person name="Shen Y."/>
            <person name="Yan D."/>
            <person name="He X."/>
            <person name="Dai J."/>
            <person name="Wu Q."/>
        </authorList>
    </citation>
    <scope>NUCLEOTIDE SEQUENCE [LARGE SCALE GENOMIC DNA]</scope>
    <source>
        <strain evidence="2 3">0710</strain>
    </source>
</reference>
<evidence type="ECO:0000256" key="1">
    <source>
        <dbReference type="RuleBase" id="RU000487"/>
    </source>
</evidence>
<dbReference type="KEGG" id="apro:F751_2001"/>
<name>A0A087SHB8_AUXPR</name>
<proteinExistence type="inferred from homology"/>
<dbReference type="SMART" id="SM00268">
    <property type="entry name" value="ACTIN"/>
    <property type="match status" value="1"/>
</dbReference>
<dbReference type="SUPFAM" id="SSF53067">
    <property type="entry name" value="Actin-like ATPase domain"/>
    <property type="match status" value="2"/>
</dbReference>
<accession>A0A087SHB8</accession>
<comment type="similarity">
    <text evidence="1">Belongs to the actin family.</text>
</comment>
<dbReference type="Gene3D" id="3.90.640.10">
    <property type="entry name" value="Actin, Chain A, domain 4"/>
    <property type="match status" value="2"/>
</dbReference>
<dbReference type="InterPro" id="IPR004000">
    <property type="entry name" value="Actin"/>
</dbReference>
<dbReference type="InterPro" id="IPR043129">
    <property type="entry name" value="ATPase_NBD"/>
</dbReference>
<dbReference type="AlphaFoldDB" id="A0A087SHB8"/>
<sequence>MWTHAHVHHWIAQPDRWDAVLSIPDEVNAVVVDLGSFTVKVGYAGEDTPKHVFPSLTLAGIDPKSQALGSIDSPPNGDAMEVDGVGPSGRTFKVGTASLAVPQDGLEVISPFSEAGVLEDWDALEALYNHAFKDQLRLDLKEHPLMLGEPSNTPRPVREKQVELLFERYDTPAVFLAKNAVLSAFSTGRQTALVVDAGHAQTMVAAVHDGYVLQKSVIRSPLGGALLTRCLMHSVQSGGTRIHPRFDFQRVETVPGQFEVKYEARKYRGPDGELHAVTATDSYRRHTVLSIAQDLKDAVCRVSDGPFDPEENANIPQVTYELPDGQEIQVGADRFAVPEALFNPGLLARYGAEGAPDDAAPAPAPLQAAVNECVARCDVDARRELYANALLTGGTAGFASLRERLEREVTEAAPALARVKLVSPSNPVERRYSVWIGGSVLASLGSFQQMWMSKAEYAEYGPGLIHKKAP</sequence>
<dbReference type="GeneID" id="23613392"/>
<dbReference type="STRING" id="3075.A0A087SHB8"/>
<evidence type="ECO:0000313" key="3">
    <source>
        <dbReference type="Proteomes" id="UP000028924"/>
    </source>
</evidence>
<protein>
    <submittedName>
        <fullName evidence="2">Actin-related protein 4</fullName>
    </submittedName>
</protein>
<dbReference type="PANTHER" id="PTHR11937">
    <property type="entry name" value="ACTIN"/>
    <property type="match status" value="1"/>
</dbReference>
<keyword evidence="3" id="KW-1185">Reference proteome</keyword>